<dbReference type="Gene3D" id="3.10.180.10">
    <property type="entry name" value="2,3-Dihydroxybiphenyl 1,2-Dioxygenase, domain 1"/>
    <property type="match status" value="1"/>
</dbReference>
<dbReference type="InterPro" id="IPR029068">
    <property type="entry name" value="Glyas_Bleomycin-R_OHBP_Dase"/>
</dbReference>
<gene>
    <name evidence="2" type="ORF">CLV40_13141</name>
</gene>
<keyword evidence="3" id="KW-1185">Reference proteome</keyword>
<dbReference type="OrthoDB" id="3252514at2"/>
<feature type="domain" description="Glyoxalase-like" evidence="1">
    <location>
        <begin position="6"/>
        <end position="184"/>
    </location>
</feature>
<proteinExistence type="predicted"/>
<dbReference type="Pfam" id="PF13468">
    <property type="entry name" value="Glyoxalase_3"/>
    <property type="match status" value="1"/>
</dbReference>
<evidence type="ECO:0000313" key="3">
    <source>
        <dbReference type="Proteomes" id="UP000239203"/>
    </source>
</evidence>
<dbReference type="Proteomes" id="UP000239203">
    <property type="component" value="Unassembled WGS sequence"/>
</dbReference>
<evidence type="ECO:0000313" key="2">
    <source>
        <dbReference type="EMBL" id="PPK63172.1"/>
    </source>
</evidence>
<dbReference type="PANTHER" id="PTHR40265">
    <property type="entry name" value="BLL2707 PROTEIN"/>
    <property type="match status" value="1"/>
</dbReference>
<comment type="caution">
    <text evidence="2">The sequence shown here is derived from an EMBL/GenBank/DDBJ whole genome shotgun (WGS) entry which is preliminary data.</text>
</comment>
<dbReference type="InterPro" id="IPR025870">
    <property type="entry name" value="Glyoxalase-like_dom"/>
</dbReference>
<evidence type="ECO:0000259" key="1">
    <source>
        <dbReference type="Pfam" id="PF13468"/>
    </source>
</evidence>
<accession>A0A2S6GD90</accession>
<dbReference type="PANTHER" id="PTHR40265:SF1">
    <property type="entry name" value="GLYOXALASE-LIKE DOMAIN-CONTAINING PROTEIN"/>
    <property type="match status" value="1"/>
</dbReference>
<organism evidence="2 3">
    <name type="scientific">Actinokineospora auranticolor</name>
    <dbReference type="NCBI Taxonomy" id="155976"/>
    <lineage>
        <taxon>Bacteria</taxon>
        <taxon>Bacillati</taxon>
        <taxon>Actinomycetota</taxon>
        <taxon>Actinomycetes</taxon>
        <taxon>Pseudonocardiales</taxon>
        <taxon>Pseudonocardiaceae</taxon>
        <taxon>Actinokineospora</taxon>
    </lineage>
</organism>
<reference evidence="2 3" key="1">
    <citation type="submission" date="2018-02" db="EMBL/GenBank/DDBJ databases">
        <title>Genomic Encyclopedia of Archaeal and Bacterial Type Strains, Phase II (KMG-II): from individual species to whole genera.</title>
        <authorList>
            <person name="Goeker M."/>
        </authorList>
    </citation>
    <scope>NUCLEOTIDE SEQUENCE [LARGE SCALE GENOMIC DNA]</scope>
    <source>
        <strain evidence="2 3">YU 961-1</strain>
    </source>
</reference>
<dbReference type="EMBL" id="PTIX01000031">
    <property type="protein sequence ID" value="PPK63172.1"/>
    <property type="molecule type" value="Genomic_DNA"/>
</dbReference>
<name>A0A2S6GD90_9PSEU</name>
<dbReference type="SUPFAM" id="SSF54593">
    <property type="entry name" value="Glyoxalase/Bleomycin resistance protein/Dihydroxybiphenyl dioxygenase"/>
    <property type="match status" value="1"/>
</dbReference>
<dbReference type="RefSeq" id="WP_104482981.1">
    <property type="nucleotide sequence ID" value="NZ_CP154825.1"/>
</dbReference>
<protein>
    <submittedName>
        <fullName evidence="2">Glyoxalase-like protein</fullName>
    </submittedName>
</protein>
<dbReference type="AlphaFoldDB" id="A0A2S6GD90"/>
<sequence>MPRPSHLLCRVEDLPRAVADYRALGFTVEWGSSPGTAGNALIRFPAGPFLELLTVPIPAATPPPDAPGIYGRLGSWACGRGWIDFAVETDDDHLDDTLSRLHAAGIPCTAPAAHHRVRADGVALSWWIAAPVDRALPFVMSAYRPAQPAPVGGGAHANGAVGVGKVVIGARDPERARPRWARVLGDEPMVEVVAADSDGIVRVELTGRWRPLDRALLHGANLTIGGHPPP</sequence>